<sequence length="64" mass="7693">MTDPQHIDLSQDVVDLSCERPIFDVQERLYRRRYEQRRWLFWAAIAAVDAGRPAVVANTFTRRW</sequence>
<dbReference type="AlphaFoldDB" id="A0A4R3L4Q2"/>
<protein>
    <submittedName>
        <fullName evidence="2">Uncharacterized protein</fullName>
    </submittedName>
</protein>
<comment type="caution">
    <text evidence="2">The sequence shown here is derived from an EMBL/GenBank/DDBJ whole genome shotgun (WGS) entry which is preliminary data.</text>
</comment>
<dbReference type="EMBL" id="SMAH01000017">
    <property type="protein sequence ID" value="TCS94589.1"/>
    <property type="molecule type" value="Genomic_DNA"/>
</dbReference>
<accession>A0A4R3L4Q2</accession>
<keyword evidence="1" id="KW-0472">Membrane</keyword>
<keyword evidence="5" id="KW-1185">Reference proteome</keyword>
<organism evidence="2 4">
    <name type="scientific">Tepidimonas ignava</name>
    <dbReference type="NCBI Taxonomy" id="114249"/>
    <lineage>
        <taxon>Bacteria</taxon>
        <taxon>Pseudomonadati</taxon>
        <taxon>Pseudomonadota</taxon>
        <taxon>Betaproteobacteria</taxon>
        <taxon>Burkholderiales</taxon>
        <taxon>Tepidimonas</taxon>
    </lineage>
</organism>
<proteinExistence type="predicted"/>
<reference evidence="2 4" key="1">
    <citation type="submission" date="2019-03" db="EMBL/GenBank/DDBJ databases">
        <title>Genomic Encyclopedia of Type Strains, Phase IV (KMG-IV): sequencing the most valuable type-strain genomes for metagenomic binning, comparative biology and taxonomic classification.</title>
        <authorList>
            <person name="Goeker M."/>
        </authorList>
    </citation>
    <scope>NUCLEOTIDE SEQUENCE [LARGE SCALE GENOMIC DNA]</scope>
    <source>
        <strain evidence="2 4">DSM 12034</strain>
    </source>
</reference>
<keyword evidence="1" id="KW-1133">Transmembrane helix</keyword>
<evidence type="ECO:0000313" key="2">
    <source>
        <dbReference type="EMBL" id="TCS94589.1"/>
    </source>
</evidence>
<name>A0A4R3L4Q2_9BURK</name>
<dbReference type="Proteomes" id="UP000315577">
    <property type="component" value="Unassembled WGS sequence"/>
</dbReference>
<gene>
    <name evidence="2" type="ORF">EDC36_11760</name>
    <name evidence="3" type="ORF">Tigna_02409</name>
</gene>
<evidence type="ECO:0000313" key="5">
    <source>
        <dbReference type="Proteomes" id="UP000315577"/>
    </source>
</evidence>
<evidence type="ECO:0000256" key="1">
    <source>
        <dbReference type="SAM" id="Phobius"/>
    </source>
</evidence>
<dbReference type="RefSeq" id="WP_132963474.1">
    <property type="nucleotide sequence ID" value="NZ_SMAH01000017.1"/>
</dbReference>
<reference evidence="3 5" key="2">
    <citation type="submission" date="2019-07" db="EMBL/GenBank/DDBJ databases">
        <title>Tepidimonas ignava SPS-1037 draft genome.</title>
        <authorList>
            <person name="Da Costa M.S."/>
            <person name="Froufe H.J.C."/>
            <person name="Egas C."/>
            <person name="Albuquerque L."/>
        </authorList>
    </citation>
    <scope>NUCLEOTIDE SEQUENCE [LARGE SCALE GENOMIC DNA]</scope>
    <source>
        <strain evidence="3 5">SPS-1037</strain>
    </source>
</reference>
<keyword evidence="1" id="KW-0812">Transmembrane</keyword>
<dbReference type="Proteomes" id="UP000295536">
    <property type="component" value="Unassembled WGS sequence"/>
</dbReference>
<evidence type="ECO:0000313" key="4">
    <source>
        <dbReference type="Proteomes" id="UP000295536"/>
    </source>
</evidence>
<dbReference type="EMBL" id="VJNC01000021">
    <property type="protein sequence ID" value="TSE18771.1"/>
    <property type="molecule type" value="Genomic_DNA"/>
</dbReference>
<evidence type="ECO:0000313" key="3">
    <source>
        <dbReference type="EMBL" id="TSE18771.1"/>
    </source>
</evidence>
<feature type="transmembrane region" description="Helical" evidence="1">
    <location>
        <begin position="39"/>
        <end position="60"/>
    </location>
</feature>